<feature type="transmembrane region" description="Helical" evidence="1">
    <location>
        <begin position="42"/>
        <end position="64"/>
    </location>
</feature>
<proteinExistence type="predicted"/>
<name>A0A366HAJ5_9BURK</name>
<dbReference type="AlphaFoldDB" id="A0A366HAJ5"/>
<organism evidence="2 3">
    <name type="scientific">Eoetvoesiella caeni</name>
    <dbReference type="NCBI Taxonomy" id="645616"/>
    <lineage>
        <taxon>Bacteria</taxon>
        <taxon>Pseudomonadati</taxon>
        <taxon>Pseudomonadota</taxon>
        <taxon>Betaproteobacteria</taxon>
        <taxon>Burkholderiales</taxon>
        <taxon>Alcaligenaceae</taxon>
        <taxon>Eoetvoesiella</taxon>
    </lineage>
</organism>
<evidence type="ECO:0000313" key="3">
    <source>
        <dbReference type="Proteomes" id="UP000253628"/>
    </source>
</evidence>
<accession>A0A366HAJ5</accession>
<dbReference type="RefSeq" id="WP_113933294.1">
    <property type="nucleotide sequence ID" value="NZ_JACCEU010000003.1"/>
</dbReference>
<protein>
    <submittedName>
        <fullName evidence="2">Uncharacterized protein</fullName>
    </submittedName>
</protein>
<keyword evidence="1" id="KW-0472">Membrane</keyword>
<keyword evidence="3" id="KW-1185">Reference proteome</keyword>
<evidence type="ECO:0000313" key="2">
    <source>
        <dbReference type="EMBL" id="RBP39329.1"/>
    </source>
</evidence>
<evidence type="ECO:0000256" key="1">
    <source>
        <dbReference type="SAM" id="Phobius"/>
    </source>
</evidence>
<comment type="caution">
    <text evidence="2">The sequence shown here is derived from an EMBL/GenBank/DDBJ whole genome shotgun (WGS) entry which is preliminary data.</text>
</comment>
<reference evidence="2 3" key="1">
    <citation type="submission" date="2018-06" db="EMBL/GenBank/DDBJ databases">
        <title>Genomic Encyclopedia of Type Strains, Phase IV (KMG-IV): sequencing the most valuable type-strain genomes for metagenomic binning, comparative biology and taxonomic classification.</title>
        <authorList>
            <person name="Goeker M."/>
        </authorList>
    </citation>
    <scope>NUCLEOTIDE SEQUENCE [LARGE SCALE GENOMIC DNA]</scope>
    <source>
        <strain evidence="2 3">DSM 25520</strain>
    </source>
</reference>
<gene>
    <name evidence="2" type="ORF">DFR37_105122</name>
</gene>
<keyword evidence="1" id="KW-0812">Transmembrane</keyword>
<sequence>MNLSTNPVNNSRDNPRPIHATVVNPAAQGSPVNCHPGSESSWVVIVIVIAAMLFMSWPIAFLFMELK</sequence>
<dbReference type="EMBL" id="QNRQ01000005">
    <property type="protein sequence ID" value="RBP39329.1"/>
    <property type="molecule type" value="Genomic_DNA"/>
</dbReference>
<dbReference type="Proteomes" id="UP000253628">
    <property type="component" value="Unassembled WGS sequence"/>
</dbReference>
<keyword evidence="1" id="KW-1133">Transmembrane helix</keyword>